<reference evidence="2 3" key="1">
    <citation type="journal article" date="2024" name="J Genomics">
        <title>Draft genome sequencing and assembly of Favolaschia claudopus CIRM-BRFM 2984 isolated from oak limbs.</title>
        <authorList>
            <person name="Navarro D."/>
            <person name="Drula E."/>
            <person name="Chaduli D."/>
            <person name="Cazenave R."/>
            <person name="Ahrendt S."/>
            <person name="Wang J."/>
            <person name="Lipzen A."/>
            <person name="Daum C."/>
            <person name="Barry K."/>
            <person name="Grigoriev I.V."/>
            <person name="Favel A."/>
            <person name="Rosso M.N."/>
            <person name="Martin F."/>
        </authorList>
    </citation>
    <scope>NUCLEOTIDE SEQUENCE [LARGE SCALE GENOMIC DNA]</scope>
    <source>
        <strain evidence="2 3">CIRM-BRFM 2984</strain>
    </source>
</reference>
<keyword evidence="3" id="KW-1185">Reference proteome</keyword>
<name>A0AAW0AG97_9AGAR</name>
<feature type="region of interest" description="Disordered" evidence="1">
    <location>
        <begin position="189"/>
        <end position="216"/>
    </location>
</feature>
<dbReference type="EMBL" id="JAWWNJ010000069">
    <property type="protein sequence ID" value="KAK7008128.1"/>
    <property type="molecule type" value="Genomic_DNA"/>
</dbReference>
<dbReference type="Proteomes" id="UP001362999">
    <property type="component" value="Unassembled WGS sequence"/>
</dbReference>
<dbReference type="AlphaFoldDB" id="A0AAW0AG97"/>
<evidence type="ECO:0000313" key="3">
    <source>
        <dbReference type="Proteomes" id="UP001362999"/>
    </source>
</evidence>
<evidence type="ECO:0000256" key="1">
    <source>
        <dbReference type="SAM" id="MobiDB-lite"/>
    </source>
</evidence>
<organism evidence="2 3">
    <name type="scientific">Favolaschia claudopus</name>
    <dbReference type="NCBI Taxonomy" id="2862362"/>
    <lineage>
        <taxon>Eukaryota</taxon>
        <taxon>Fungi</taxon>
        <taxon>Dikarya</taxon>
        <taxon>Basidiomycota</taxon>
        <taxon>Agaricomycotina</taxon>
        <taxon>Agaricomycetes</taxon>
        <taxon>Agaricomycetidae</taxon>
        <taxon>Agaricales</taxon>
        <taxon>Marasmiineae</taxon>
        <taxon>Mycenaceae</taxon>
        <taxon>Favolaschia</taxon>
    </lineage>
</organism>
<protein>
    <submittedName>
        <fullName evidence="2">Uncharacterized protein</fullName>
    </submittedName>
</protein>
<gene>
    <name evidence="2" type="ORF">R3P38DRAFT_2792221</name>
</gene>
<evidence type="ECO:0000313" key="2">
    <source>
        <dbReference type="EMBL" id="KAK7008128.1"/>
    </source>
</evidence>
<sequence>MAPALRARLQKLVPTVMKSKKTEKALFPVAHTDTEGYIGDIHGVLFATRDDKATGMKVWVPFNVATKPSKLRVDRLFIHAWIARGGPANVVDMAKGRHTVYPAEFTALTNPITIFYTPQNIAELDNLNPVARGVTFTGNILVIKHTDAEVPLNIEIEEHKAIADVVSFFSMKLSFSGFKRGHSASLLSFGSSEPAPKRPRETSPPTSASEESKSAEEEPSAIIRVFGTFDLLKIIFHDATAMDVLSFTQTSREFQEIGRRYFRTQVDLGISVFLNPESPPVAELEKEMSKFWGTLAKHHSIVHGSMVTYAIRQPSAAKKWSPNNLNIVVPYDSVNTVIKSFKRNAPDKKLLSKRPIPVIRYLRTVISSIWMIEVVKDSIDRFGRTSPS</sequence>
<proteinExistence type="predicted"/>
<comment type="caution">
    <text evidence="2">The sequence shown here is derived from an EMBL/GenBank/DDBJ whole genome shotgun (WGS) entry which is preliminary data.</text>
</comment>
<accession>A0AAW0AG97</accession>